<dbReference type="RefSeq" id="WP_170211851.1">
    <property type="nucleotide sequence ID" value="NZ_RBXO01000001.1"/>
</dbReference>
<dbReference type="AlphaFoldDB" id="A0A495VYK2"/>
<protein>
    <submittedName>
        <fullName evidence="2">Uncharacterized protein</fullName>
    </submittedName>
</protein>
<evidence type="ECO:0000313" key="2">
    <source>
        <dbReference type="EMBL" id="RKT54284.1"/>
    </source>
</evidence>
<accession>A0A495VYK2</accession>
<proteinExistence type="predicted"/>
<keyword evidence="3" id="KW-1185">Reference proteome</keyword>
<reference evidence="2 3" key="1">
    <citation type="submission" date="2018-10" db="EMBL/GenBank/DDBJ databases">
        <title>Sequencing the genomes of 1000 actinobacteria strains.</title>
        <authorList>
            <person name="Klenk H.-P."/>
        </authorList>
    </citation>
    <scope>NUCLEOTIDE SEQUENCE [LARGE SCALE GENOMIC DNA]</scope>
    <source>
        <strain evidence="2 3">DSM 43800</strain>
    </source>
</reference>
<evidence type="ECO:0000313" key="3">
    <source>
        <dbReference type="Proteomes" id="UP000282084"/>
    </source>
</evidence>
<gene>
    <name evidence="2" type="ORF">C8E97_2900</name>
</gene>
<dbReference type="Proteomes" id="UP000282084">
    <property type="component" value="Unassembled WGS sequence"/>
</dbReference>
<feature type="region of interest" description="Disordered" evidence="1">
    <location>
        <begin position="15"/>
        <end position="53"/>
    </location>
</feature>
<evidence type="ECO:0000256" key="1">
    <source>
        <dbReference type="SAM" id="MobiDB-lite"/>
    </source>
</evidence>
<name>A0A495VYK2_9PSEU</name>
<feature type="compositionally biased region" description="Polar residues" evidence="1">
    <location>
        <begin position="30"/>
        <end position="40"/>
    </location>
</feature>
<dbReference type="EMBL" id="RBXO01000001">
    <property type="protein sequence ID" value="RKT54284.1"/>
    <property type="molecule type" value="Genomic_DNA"/>
</dbReference>
<sequence>MCRYRLPGMVAALAREAAGTPAEPRPGSDDTASGRATTSVAGPDDADLARPPR</sequence>
<organism evidence="2 3">
    <name type="scientific">Saccharothrix australiensis</name>
    <dbReference type="NCBI Taxonomy" id="2072"/>
    <lineage>
        <taxon>Bacteria</taxon>
        <taxon>Bacillati</taxon>
        <taxon>Actinomycetota</taxon>
        <taxon>Actinomycetes</taxon>
        <taxon>Pseudonocardiales</taxon>
        <taxon>Pseudonocardiaceae</taxon>
        <taxon>Saccharothrix</taxon>
    </lineage>
</organism>
<comment type="caution">
    <text evidence="2">The sequence shown here is derived from an EMBL/GenBank/DDBJ whole genome shotgun (WGS) entry which is preliminary data.</text>
</comment>